<accession>A0A166KQN5</accession>
<organism evidence="1 2">
    <name type="scientific">Athelia psychrophila</name>
    <dbReference type="NCBI Taxonomy" id="1759441"/>
    <lineage>
        <taxon>Eukaryota</taxon>
        <taxon>Fungi</taxon>
        <taxon>Dikarya</taxon>
        <taxon>Basidiomycota</taxon>
        <taxon>Agaricomycotina</taxon>
        <taxon>Agaricomycetes</taxon>
        <taxon>Agaricomycetidae</taxon>
        <taxon>Atheliales</taxon>
        <taxon>Atheliaceae</taxon>
        <taxon>Athelia</taxon>
    </lineage>
</organism>
<dbReference type="EMBL" id="KV417541">
    <property type="protein sequence ID" value="KZP22157.1"/>
    <property type="molecule type" value="Genomic_DNA"/>
</dbReference>
<protein>
    <submittedName>
        <fullName evidence="1">Uncharacterized protein</fullName>
    </submittedName>
</protein>
<gene>
    <name evidence="1" type="ORF">FIBSPDRAFT_859716</name>
</gene>
<evidence type="ECO:0000313" key="2">
    <source>
        <dbReference type="Proteomes" id="UP000076532"/>
    </source>
</evidence>
<evidence type="ECO:0000313" key="1">
    <source>
        <dbReference type="EMBL" id="KZP22157.1"/>
    </source>
</evidence>
<proteinExistence type="predicted"/>
<name>A0A166KQN5_9AGAM</name>
<dbReference type="Proteomes" id="UP000076532">
    <property type="component" value="Unassembled WGS sequence"/>
</dbReference>
<dbReference type="AlphaFoldDB" id="A0A166KQN5"/>
<keyword evidence="2" id="KW-1185">Reference proteome</keyword>
<sequence length="86" mass="9429">MYYAYYDKSELHRPPLHLARKQLVLERLRGACPSCAKEGYARLGVCGMHRKGNRSTRALCAPATSYTLPIGSGTTCQRSGGVQLAN</sequence>
<reference evidence="1 2" key="1">
    <citation type="journal article" date="2016" name="Mol. Biol. Evol.">
        <title>Comparative Genomics of Early-Diverging Mushroom-Forming Fungi Provides Insights into the Origins of Lignocellulose Decay Capabilities.</title>
        <authorList>
            <person name="Nagy L.G."/>
            <person name="Riley R."/>
            <person name="Tritt A."/>
            <person name="Adam C."/>
            <person name="Daum C."/>
            <person name="Floudas D."/>
            <person name="Sun H."/>
            <person name="Yadav J.S."/>
            <person name="Pangilinan J."/>
            <person name="Larsson K.H."/>
            <person name="Matsuura K."/>
            <person name="Barry K."/>
            <person name="Labutti K."/>
            <person name="Kuo R."/>
            <person name="Ohm R.A."/>
            <person name="Bhattacharya S.S."/>
            <person name="Shirouzu T."/>
            <person name="Yoshinaga Y."/>
            <person name="Martin F.M."/>
            <person name="Grigoriev I.V."/>
            <person name="Hibbett D.S."/>
        </authorList>
    </citation>
    <scope>NUCLEOTIDE SEQUENCE [LARGE SCALE GENOMIC DNA]</scope>
    <source>
        <strain evidence="1 2">CBS 109695</strain>
    </source>
</reference>